<dbReference type="Gene3D" id="3.40.50.1000">
    <property type="entry name" value="HAD superfamily/HAD-like"/>
    <property type="match status" value="1"/>
</dbReference>
<dbReference type="InParanoid" id="S8DT48"/>
<gene>
    <name evidence="1" type="ORF">FOMPIDRAFT_127462</name>
</gene>
<dbReference type="PANTHER" id="PTHR43611:SF3">
    <property type="entry name" value="FLAVIN MONONUCLEOTIDE HYDROLASE 1, CHLOROPLATIC"/>
    <property type="match status" value="1"/>
</dbReference>
<dbReference type="STRING" id="743788.S8DT48"/>
<protein>
    <recommendedName>
        <fullName evidence="3">HAD-like protein</fullName>
    </recommendedName>
</protein>
<proteinExistence type="predicted"/>
<evidence type="ECO:0000313" key="2">
    <source>
        <dbReference type="Proteomes" id="UP000015241"/>
    </source>
</evidence>
<dbReference type="SUPFAM" id="SSF56784">
    <property type="entry name" value="HAD-like"/>
    <property type="match status" value="1"/>
</dbReference>
<dbReference type="HOGENOM" id="CLU_019989_1_0_1"/>
<keyword evidence="2" id="KW-1185">Reference proteome</keyword>
<dbReference type="Proteomes" id="UP000015241">
    <property type="component" value="Unassembled WGS sequence"/>
</dbReference>
<evidence type="ECO:0008006" key="3">
    <source>
        <dbReference type="Google" id="ProtNLM"/>
    </source>
</evidence>
<reference evidence="1 2" key="1">
    <citation type="journal article" date="2012" name="Science">
        <title>The Paleozoic origin of enzymatic lignin decomposition reconstructed from 31 fungal genomes.</title>
        <authorList>
            <person name="Floudas D."/>
            <person name="Binder M."/>
            <person name="Riley R."/>
            <person name="Barry K."/>
            <person name="Blanchette R.A."/>
            <person name="Henrissat B."/>
            <person name="Martinez A.T."/>
            <person name="Otillar R."/>
            <person name="Spatafora J.W."/>
            <person name="Yadav J.S."/>
            <person name="Aerts A."/>
            <person name="Benoit I."/>
            <person name="Boyd A."/>
            <person name="Carlson A."/>
            <person name="Copeland A."/>
            <person name="Coutinho P.M."/>
            <person name="de Vries R.P."/>
            <person name="Ferreira P."/>
            <person name="Findley K."/>
            <person name="Foster B."/>
            <person name="Gaskell J."/>
            <person name="Glotzer D."/>
            <person name="Gorecki P."/>
            <person name="Heitman J."/>
            <person name="Hesse C."/>
            <person name="Hori C."/>
            <person name="Igarashi K."/>
            <person name="Jurgens J.A."/>
            <person name="Kallen N."/>
            <person name="Kersten P."/>
            <person name="Kohler A."/>
            <person name="Kuees U."/>
            <person name="Kumar T.K.A."/>
            <person name="Kuo A."/>
            <person name="LaButti K."/>
            <person name="Larrondo L.F."/>
            <person name="Lindquist E."/>
            <person name="Ling A."/>
            <person name="Lombard V."/>
            <person name="Lucas S."/>
            <person name="Lundell T."/>
            <person name="Martin R."/>
            <person name="McLaughlin D.J."/>
            <person name="Morgenstern I."/>
            <person name="Morin E."/>
            <person name="Murat C."/>
            <person name="Nagy L.G."/>
            <person name="Nolan M."/>
            <person name="Ohm R.A."/>
            <person name="Patyshakuliyeva A."/>
            <person name="Rokas A."/>
            <person name="Ruiz-Duenas F.J."/>
            <person name="Sabat G."/>
            <person name="Salamov A."/>
            <person name="Samejima M."/>
            <person name="Schmutz J."/>
            <person name="Slot J.C."/>
            <person name="St John F."/>
            <person name="Stenlid J."/>
            <person name="Sun H."/>
            <person name="Sun S."/>
            <person name="Syed K."/>
            <person name="Tsang A."/>
            <person name="Wiebenga A."/>
            <person name="Young D."/>
            <person name="Pisabarro A."/>
            <person name="Eastwood D.C."/>
            <person name="Martin F."/>
            <person name="Cullen D."/>
            <person name="Grigoriev I.V."/>
            <person name="Hibbett D.S."/>
        </authorList>
    </citation>
    <scope>NUCLEOTIDE SEQUENCE</scope>
    <source>
        <strain evidence="2">FP-58527</strain>
    </source>
</reference>
<dbReference type="InterPro" id="IPR023198">
    <property type="entry name" value="PGP-like_dom2"/>
</dbReference>
<sequence>MAALPREYTVLILDLGDVLFSWSPLTDTAVSPRQLRTILSSPIWHDYERGRLIQSECYRAVATQFSLKVDGIAEAFQHARESLAVNDELLGVVRMLKSEAKGRLKVFALSNISAPDYEYIRALPVDWSIFDGVFASAMIGARKPDSEVYQRVYPNQALLVDDKIENVIAARAAGLGGIVFSKQSDVIMTLRSIYGQPAERGRAFLEARAGELWSVTDTQVTFGENFTQLLLLELTNDKSLVQLDNRNHLSNTWNFFQGIPLFGETFPDDLDTTALAMLHIVKRRSVVEAAMDKMLANMSADGVFLTYFDRTRPRLDPVVSINVMVLFYLHGRSHEVRRSLDWVCDVLKRGEHLDGTRYYPSPDAFLYFASRLLEKSPDAQLHARLAPLVTRRLLERVGLAGDPMELAMRILVCKQLAVANGIDLAKLIGMQCSDGGWEVGWLYRFGSTGIKAGSRGLTTALAIKAIETAQ</sequence>
<organism evidence="1 2">
    <name type="scientific">Fomitopsis schrenkii</name>
    <name type="common">Brown rot fungus</name>
    <dbReference type="NCBI Taxonomy" id="2126942"/>
    <lineage>
        <taxon>Eukaryota</taxon>
        <taxon>Fungi</taxon>
        <taxon>Dikarya</taxon>
        <taxon>Basidiomycota</taxon>
        <taxon>Agaricomycotina</taxon>
        <taxon>Agaricomycetes</taxon>
        <taxon>Polyporales</taxon>
        <taxon>Fomitopsis</taxon>
    </lineage>
</organism>
<accession>S8DT48</accession>
<evidence type="ECO:0000313" key="1">
    <source>
        <dbReference type="EMBL" id="EPS95757.1"/>
    </source>
</evidence>
<dbReference type="Gene3D" id="1.10.150.240">
    <property type="entry name" value="Putative phosphatase, domain 2"/>
    <property type="match status" value="1"/>
</dbReference>
<dbReference type="AlphaFoldDB" id="S8DT48"/>
<dbReference type="InterPro" id="IPR023214">
    <property type="entry name" value="HAD_sf"/>
</dbReference>
<dbReference type="PANTHER" id="PTHR43611">
    <property type="entry name" value="ALPHA-D-GLUCOSE 1-PHOSPHATE PHOSPHATASE"/>
    <property type="match status" value="1"/>
</dbReference>
<dbReference type="eggNOG" id="ENOG502QTXV">
    <property type="taxonomic scope" value="Eukaryota"/>
</dbReference>
<dbReference type="OrthoDB" id="2012566at2759"/>
<dbReference type="InterPro" id="IPR036412">
    <property type="entry name" value="HAD-like_sf"/>
</dbReference>
<name>S8DT48_FOMSC</name>
<dbReference type="EMBL" id="KE504201">
    <property type="protein sequence ID" value="EPS95757.1"/>
    <property type="molecule type" value="Genomic_DNA"/>
</dbReference>